<keyword evidence="6" id="KW-1185">Reference proteome</keyword>
<sequence>MSDCIFCKIINREIESKIIYEDDYVVAFPDINPQAPVHLLIVPKAHIDSPLDIDDKNKELVGHVYVIAKKLAKQYGIDSKGYRIVSNCGDDGGQTVHHIHFHLLGGRFMTWPPG</sequence>
<feature type="short sequence motif" description="Histidine triad motif" evidence="2 3">
    <location>
        <begin position="98"/>
        <end position="102"/>
    </location>
</feature>
<dbReference type="Pfam" id="PF01230">
    <property type="entry name" value="HIT"/>
    <property type="match status" value="1"/>
</dbReference>
<dbReference type="Proteomes" id="UP000006178">
    <property type="component" value="Chromosome"/>
</dbReference>
<dbReference type="KEGG" id="tsh:Tsac_2053"/>
<evidence type="ECO:0000256" key="3">
    <source>
        <dbReference type="PROSITE-ProRule" id="PRU00464"/>
    </source>
</evidence>
<reference evidence="5 6" key="1">
    <citation type="journal article" date="2014" name="Appl. Environ. Microbiol.">
        <title>Profile of Secreted Hydrolases, Associated Proteins, and SlpA in Thermoanaerobacterium saccharolyticum during the Degradation of Hemicellulose.</title>
        <authorList>
            <person name="Currie D.H."/>
            <person name="Guss A.M."/>
            <person name="Herring C.D."/>
            <person name="Giannone R.J."/>
            <person name="Johnson C.M."/>
            <person name="Lankford P.K."/>
            <person name="Brown S.D."/>
            <person name="Hettich R.L."/>
            <person name="Lynd L.R."/>
        </authorList>
    </citation>
    <scope>NUCLEOTIDE SEQUENCE [LARGE SCALE GENOMIC DNA]</scope>
    <source>
        <strain evidence="6">DSM 8691 / JW/SL-YS485</strain>
    </source>
</reference>
<dbReference type="eggNOG" id="COG0537">
    <property type="taxonomic scope" value="Bacteria"/>
</dbReference>
<dbReference type="PROSITE" id="PS51084">
    <property type="entry name" value="HIT_2"/>
    <property type="match status" value="1"/>
</dbReference>
<dbReference type="Gene3D" id="3.30.428.10">
    <property type="entry name" value="HIT-like"/>
    <property type="match status" value="1"/>
</dbReference>
<proteinExistence type="predicted"/>
<gene>
    <name evidence="5" type="ordered locus">Tsac_2053</name>
</gene>
<accession>I3VX12</accession>
<feature type="active site" description="Tele-AMP-histidine intermediate" evidence="1">
    <location>
        <position position="100"/>
    </location>
</feature>
<dbReference type="PANTHER" id="PTHR23089">
    <property type="entry name" value="HISTIDINE TRIAD HIT PROTEIN"/>
    <property type="match status" value="1"/>
</dbReference>
<organism evidence="5 6">
    <name type="scientific">Thermoanaerobacterium saccharolyticum (strain DSM 8691 / JW/SL-YS485)</name>
    <dbReference type="NCBI Taxonomy" id="1094508"/>
    <lineage>
        <taxon>Bacteria</taxon>
        <taxon>Bacillati</taxon>
        <taxon>Bacillota</taxon>
        <taxon>Clostridia</taxon>
        <taxon>Thermoanaerobacterales</taxon>
        <taxon>Thermoanaerobacteraceae</taxon>
        <taxon>Thermoanaerobacterium</taxon>
    </lineage>
</organism>
<protein>
    <submittedName>
        <fullName evidence="5">Histidine triad (HIT) protein</fullName>
    </submittedName>
</protein>
<dbReference type="InterPro" id="IPR011146">
    <property type="entry name" value="HIT-like"/>
</dbReference>
<evidence type="ECO:0000259" key="4">
    <source>
        <dbReference type="PROSITE" id="PS51084"/>
    </source>
</evidence>
<dbReference type="BioCyc" id="TSAC1094508:GLMA-2081-MONOMER"/>
<dbReference type="PRINTS" id="PR00332">
    <property type="entry name" value="HISTRIAD"/>
</dbReference>
<dbReference type="PATRIC" id="fig|1094508.3.peg.2080"/>
<evidence type="ECO:0000256" key="2">
    <source>
        <dbReference type="PIRSR" id="PIRSR601310-3"/>
    </source>
</evidence>
<dbReference type="RefSeq" id="WP_014758901.1">
    <property type="nucleotide sequence ID" value="NC_017992.1"/>
</dbReference>
<dbReference type="InterPro" id="IPR036265">
    <property type="entry name" value="HIT-like_sf"/>
</dbReference>
<evidence type="ECO:0000313" key="5">
    <source>
        <dbReference type="EMBL" id="AFK87057.1"/>
    </source>
</evidence>
<evidence type="ECO:0000256" key="1">
    <source>
        <dbReference type="PIRSR" id="PIRSR601310-1"/>
    </source>
</evidence>
<dbReference type="GO" id="GO:0003824">
    <property type="term" value="F:catalytic activity"/>
    <property type="evidence" value="ECO:0007669"/>
    <property type="project" value="InterPro"/>
</dbReference>
<dbReference type="InterPro" id="IPR001310">
    <property type="entry name" value="Histidine_triad_HIT"/>
</dbReference>
<dbReference type="InterPro" id="IPR019808">
    <property type="entry name" value="Histidine_triad_CS"/>
</dbReference>
<dbReference type="SUPFAM" id="SSF54197">
    <property type="entry name" value="HIT-like"/>
    <property type="match status" value="1"/>
</dbReference>
<name>I3VX12_THESW</name>
<feature type="domain" description="HIT" evidence="4">
    <location>
        <begin position="5"/>
        <end position="114"/>
    </location>
</feature>
<dbReference type="AlphaFoldDB" id="I3VX12"/>
<dbReference type="CDD" id="cd01276">
    <property type="entry name" value="PKCI_related"/>
    <property type="match status" value="1"/>
</dbReference>
<dbReference type="PROSITE" id="PS00892">
    <property type="entry name" value="HIT_1"/>
    <property type="match status" value="1"/>
</dbReference>
<dbReference type="STRING" id="1094508.Tsac_2053"/>
<dbReference type="EMBL" id="CP003184">
    <property type="protein sequence ID" value="AFK87057.1"/>
    <property type="molecule type" value="Genomic_DNA"/>
</dbReference>
<evidence type="ECO:0000313" key="6">
    <source>
        <dbReference type="Proteomes" id="UP000006178"/>
    </source>
</evidence>